<feature type="compositionally biased region" description="Polar residues" evidence="1">
    <location>
        <begin position="155"/>
        <end position="164"/>
    </location>
</feature>
<proteinExistence type="predicted"/>
<feature type="compositionally biased region" description="Polar residues" evidence="1">
    <location>
        <begin position="179"/>
        <end position="198"/>
    </location>
</feature>
<evidence type="ECO:0000313" key="2">
    <source>
        <dbReference type="EMBL" id="RPA82936.1"/>
    </source>
</evidence>
<gene>
    <name evidence="2" type="ORF">BJ508DRAFT_325095</name>
</gene>
<feature type="region of interest" description="Disordered" evidence="1">
    <location>
        <begin position="1"/>
        <end position="224"/>
    </location>
</feature>
<dbReference type="Proteomes" id="UP000275078">
    <property type="component" value="Unassembled WGS sequence"/>
</dbReference>
<evidence type="ECO:0000313" key="3">
    <source>
        <dbReference type="Proteomes" id="UP000275078"/>
    </source>
</evidence>
<feature type="region of interest" description="Disordered" evidence="1">
    <location>
        <begin position="253"/>
        <end position="294"/>
    </location>
</feature>
<feature type="compositionally biased region" description="Polar residues" evidence="1">
    <location>
        <begin position="42"/>
        <end position="77"/>
    </location>
</feature>
<keyword evidence="3" id="KW-1185">Reference proteome</keyword>
<accession>A0A3N4IBU2</accession>
<feature type="region of interest" description="Disordered" evidence="1">
    <location>
        <begin position="330"/>
        <end position="350"/>
    </location>
</feature>
<feature type="compositionally biased region" description="Low complexity" evidence="1">
    <location>
        <begin position="210"/>
        <end position="224"/>
    </location>
</feature>
<sequence>MSTPSRGRSTRPVAAPKIAGQRRTAPRTRSINEHRERPLKRTVSSLSQYTDSASQPGTTAASPNLSSGATANHSVPNTPDPTGERETGYGIGSSASVVRKRLKQTPTSSPQCSLSPATLGGTPSVLGAKSKHRIHNTPVRNPATAPPSHPHPSHNGSFQPSSAHQPFATPTERTEASVVPTQGNASVRTGSPVRSQISRIPAPISPHGGTPRPQTTPTHSTSSPLLSRFSLSSAQQTPIVGTPAPSPFSPFPQPMFNTPTPLPQTRDPRSAPLFPATTPSASASQATGSQPILDKCPTLQAIQDEREKDTADIYADAALFRRLRTGEVNNLNSMREPNQDDAEREEAERTRQRITEDIGRAFREIVDEVANSNEDNDEAQAAKPEGYPSREIYITEEAGSKTSSRVPTETSVGLELWVDNFGVPKEAFQVLMKMIRAKWWKLEDAPLSYTTIREMRHQLPTDTIYNHEVDVDIEEGDSSTK</sequence>
<feature type="compositionally biased region" description="Polar residues" evidence="1">
    <location>
        <begin position="104"/>
        <end position="116"/>
    </location>
</feature>
<reference evidence="2 3" key="1">
    <citation type="journal article" date="2018" name="Nat. Ecol. Evol.">
        <title>Pezizomycetes genomes reveal the molecular basis of ectomycorrhizal truffle lifestyle.</title>
        <authorList>
            <person name="Murat C."/>
            <person name="Payen T."/>
            <person name="Noel B."/>
            <person name="Kuo A."/>
            <person name="Morin E."/>
            <person name="Chen J."/>
            <person name="Kohler A."/>
            <person name="Krizsan K."/>
            <person name="Balestrini R."/>
            <person name="Da Silva C."/>
            <person name="Montanini B."/>
            <person name="Hainaut M."/>
            <person name="Levati E."/>
            <person name="Barry K.W."/>
            <person name="Belfiori B."/>
            <person name="Cichocki N."/>
            <person name="Clum A."/>
            <person name="Dockter R.B."/>
            <person name="Fauchery L."/>
            <person name="Guy J."/>
            <person name="Iotti M."/>
            <person name="Le Tacon F."/>
            <person name="Lindquist E.A."/>
            <person name="Lipzen A."/>
            <person name="Malagnac F."/>
            <person name="Mello A."/>
            <person name="Molinier V."/>
            <person name="Miyauchi S."/>
            <person name="Poulain J."/>
            <person name="Riccioni C."/>
            <person name="Rubini A."/>
            <person name="Sitrit Y."/>
            <person name="Splivallo R."/>
            <person name="Traeger S."/>
            <person name="Wang M."/>
            <person name="Zifcakova L."/>
            <person name="Wipf D."/>
            <person name="Zambonelli A."/>
            <person name="Paolocci F."/>
            <person name="Nowrousian M."/>
            <person name="Ottonello S."/>
            <person name="Baldrian P."/>
            <person name="Spatafora J.W."/>
            <person name="Henrissat B."/>
            <person name="Nagy L.G."/>
            <person name="Aury J.M."/>
            <person name="Wincker P."/>
            <person name="Grigoriev I.V."/>
            <person name="Bonfante P."/>
            <person name="Martin F.M."/>
        </authorList>
    </citation>
    <scope>NUCLEOTIDE SEQUENCE [LARGE SCALE GENOMIC DNA]</scope>
    <source>
        <strain evidence="2 3">RN42</strain>
    </source>
</reference>
<name>A0A3N4IBU2_ASCIM</name>
<dbReference type="EMBL" id="ML119668">
    <property type="protein sequence ID" value="RPA82936.1"/>
    <property type="molecule type" value="Genomic_DNA"/>
</dbReference>
<dbReference type="AlphaFoldDB" id="A0A3N4IBU2"/>
<evidence type="ECO:0000256" key="1">
    <source>
        <dbReference type="SAM" id="MobiDB-lite"/>
    </source>
</evidence>
<protein>
    <submittedName>
        <fullName evidence="2">Uncharacterized protein</fullName>
    </submittedName>
</protein>
<feature type="compositionally biased region" description="Low complexity" evidence="1">
    <location>
        <begin position="270"/>
        <end position="289"/>
    </location>
</feature>
<organism evidence="2 3">
    <name type="scientific">Ascobolus immersus RN42</name>
    <dbReference type="NCBI Taxonomy" id="1160509"/>
    <lineage>
        <taxon>Eukaryota</taxon>
        <taxon>Fungi</taxon>
        <taxon>Dikarya</taxon>
        <taxon>Ascomycota</taxon>
        <taxon>Pezizomycotina</taxon>
        <taxon>Pezizomycetes</taxon>
        <taxon>Pezizales</taxon>
        <taxon>Ascobolaceae</taxon>
        <taxon>Ascobolus</taxon>
    </lineage>
</organism>